<evidence type="ECO:0000256" key="3">
    <source>
        <dbReference type="ARBA" id="ARBA00015716"/>
    </source>
</evidence>
<evidence type="ECO:0000256" key="2">
    <source>
        <dbReference type="ARBA" id="ARBA00010740"/>
    </source>
</evidence>
<dbReference type="InterPro" id="IPR039255">
    <property type="entry name" value="YceD_bac"/>
</dbReference>
<dbReference type="RefSeq" id="WP_009518786.1">
    <property type="nucleotide sequence ID" value="NZ_CCAE010000001.1"/>
</dbReference>
<comment type="function">
    <text evidence="1">Plays a role in synthesis, processing and/or stability of 23S rRNA.</text>
</comment>
<accession>A0A1L1PD75</accession>
<evidence type="ECO:0000313" key="7">
    <source>
        <dbReference type="EMBL" id="CDN85699.1"/>
    </source>
</evidence>
<dbReference type="EMBL" id="CCAE010000001">
    <property type="protein sequence ID" value="CDN85699.1"/>
    <property type="molecule type" value="Genomic_DNA"/>
</dbReference>
<reference evidence="8" key="1">
    <citation type="submission" date="2014-02" db="EMBL/GenBank/DDBJ databases">
        <authorList>
            <person name="Gan H."/>
        </authorList>
    </citation>
    <scope>NUCLEOTIDE SEQUENCE [LARGE SCALE GENOMIC DNA]</scope>
    <source>
        <strain evidence="8">S1</strain>
    </source>
</reference>
<dbReference type="Pfam" id="PF02620">
    <property type="entry name" value="YceD"/>
    <property type="match status" value="1"/>
</dbReference>
<evidence type="ECO:0000256" key="6">
    <source>
        <dbReference type="SAM" id="MobiDB-lite"/>
    </source>
</evidence>
<proteinExistence type="inferred from homology"/>
<protein>
    <recommendedName>
        <fullName evidence="3">Large ribosomal RNA subunit accumulation protein YceD</fullName>
    </recommendedName>
    <alternativeName>
        <fullName evidence="5">23S rRNA accumulation protein YceD</fullName>
    </alternativeName>
</protein>
<sequence length="189" mass="20516">MASKPPTSVFNPQRLDALRFAQAGARLDGDPPLADFRRLASDLHAPADAQERVRWSAEGEMRAGPSGGAPQAWLHLRAEACVPLTCQRCLGPVQTPIEVDRWFRFVADEATAEAQDDDSEEDLLALEPRPSLIEVVEDELILSLPLVPVHERCPQPLPDGVGTQAEEGEGSGSERPHPFASLAKLKGRS</sequence>
<dbReference type="AlphaFoldDB" id="A0A1L1PD75"/>
<organism evidence="7 8">
    <name type="scientific">Hydrogenophaga intermedia</name>
    <dbReference type="NCBI Taxonomy" id="65786"/>
    <lineage>
        <taxon>Bacteria</taxon>
        <taxon>Pseudomonadati</taxon>
        <taxon>Pseudomonadota</taxon>
        <taxon>Betaproteobacteria</taxon>
        <taxon>Burkholderiales</taxon>
        <taxon>Comamonadaceae</taxon>
        <taxon>Hydrogenophaga</taxon>
    </lineage>
</organism>
<keyword evidence="8" id="KW-1185">Reference proteome</keyword>
<reference evidence="8" key="2">
    <citation type="submission" date="2014-11" db="EMBL/GenBank/DDBJ databases">
        <title>Draft genome sequence of Hydrogenophaga intermedia S1.</title>
        <authorList>
            <person name="Gan H.M."/>
            <person name="Chew T.H."/>
            <person name="Stolz A."/>
        </authorList>
    </citation>
    <scope>NUCLEOTIDE SEQUENCE [LARGE SCALE GENOMIC DNA]</scope>
    <source>
        <strain evidence="8">S1</strain>
    </source>
</reference>
<dbReference type="PANTHER" id="PTHR38099:SF1">
    <property type="entry name" value="LARGE RIBOSOMAL RNA SUBUNIT ACCUMULATION PROTEIN YCED"/>
    <property type="match status" value="1"/>
</dbReference>
<dbReference type="PANTHER" id="PTHR38099">
    <property type="entry name" value="LARGE RIBOSOMAL RNA SUBUNIT ACCUMULATION PROTEIN YCED"/>
    <property type="match status" value="1"/>
</dbReference>
<feature type="region of interest" description="Disordered" evidence="6">
    <location>
        <begin position="152"/>
        <end position="189"/>
    </location>
</feature>
<keyword evidence="4" id="KW-0690">Ribosome biogenesis</keyword>
<evidence type="ECO:0000256" key="4">
    <source>
        <dbReference type="ARBA" id="ARBA00022517"/>
    </source>
</evidence>
<name>A0A1L1PD75_HYDIT</name>
<dbReference type="Proteomes" id="UP000028878">
    <property type="component" value="Unassembled WGS sequence"/>
</dbReference>
<comment type="similarity">
    <text evidence="2">Belongs to the DUF177 domain family.</text>
</comment>
<dbReference type="GO" id="GO:0042254">
    <property type="term" value="P:ribosome biogenesis"/>
    <property type="evidence" value="ECO:0007669"/>
    <property type="project" value="UniProtKB-KW"/>
</dbReference>
<evidence type="ECO:0000256" key="1">
    <source>
        <dbReference type="ARBA" id="ARBA00002868"/>
    </source>
</evidence>
<evidence type="ECO:0000256" key="5">
    <source>
        <dbReference type="ARBA" id="ARBA00031841"/>
    </source>
</evidence>
<evidence type="ECO:0000313" key="8">
    <source>
        <dbReference type="Proteomes" id="UP000028878"/>
    </source>
</evidence>
<gene>
    <name evidence="7" type="ORF">BN948_00090</name>
</gene>
<dbReference type="GO" id="GO:0005829">
    <property type="term" value="C:cytosol"/>
    <property type="evidence" value="ECO:0007669"/>
    <property type="project" value="TreeGrafter"/>
</dbReference>
<dbReference type="InterPro" id="IPR003772">
    <property type="entry name" value="YceD"/>
</dbReference>